<gene>
    <name evidence="1" type="ORF">O7A05_27625</name>
</gene>
<sequence>MLDGKVLAIRFFFEGGNFADATFDLFGAGNAIGPALKIETSADPNIVAHARDRDEAVIISTTVCQSSPDLSACLGVMTNCMGANPSQLTGEQMRSCMAEHGYPLEPLATKKVGTMPQAKADAILTKNCTALGGLARSIMDKRQGGVDMSQIMSAIESISNEEFKPVARSMVIMAYNTPRWNGEELKQQAISDFSNQVQVACYQGNTP</sequence>
<reference evidence="1 2" key="1">
    <citation type="submission" date="2022-12" db="EMBL/GenBank/DDBJ databases">
        <authorList>
            <person name="Muema E."/>
        </authorList>
    </citation>
    <scope>NUCLEOTIDE SEQUENCE [LARGE SCALE GENOMIC DNA]</scope>
    <source>
        <strain evidence="2">1330</strain>
    </source>
</reference>
<dbReference type="RefSeq" id="WP_337096239.1">
    <property type="nucleotide sequence ID" value="NZ_JAPYKO010000028.1"/>
</dbReference>
<dbReference type="Proteomes" id="UP001366503">
    <property type="component" value="Unassembled WGS sequence"/>
</dbReference>
<organism evidence="1 2">
    <name type="scientific">Mesorhizobium argentiipisi</name>
    <dbReference type="NCBI Taxonomy" id="3015175"/>
    <lineage>
        <taxon>Bacteria</taxon>
        <taxon>Pseudomonadati</taxon>
        <taxon>Pseudomonadota</taxon>
        <taxon>Alphaproteobacteria</taxon>
        <taxon>Hyphomicrobiales</taxon>
        <taxon>Phyllobacteriaceae</taxon>
        <taxon>Mesorhizobium</taxon>
    </lineage>
</organism>
<evidence type="ECO:0000313" key="2">
    <source>
        <dbReference type="Proteomes" id="UP001366503"/>
    </source>
</evidence>
<accession>A0ABU8KMA3</accession>
<protein>
    <recommendedName>
        <fullName evidence="3">DUF4476 domain-containing protein</fullName>
    </recommendedName>
</protein>
<name>A0ABU8KMA3_9HYPH</name>
<evidence type="ECO:0008006" key="3">
    <source>
        <dbReference type="Google" id="ProtNLM"/>
    </source>
</evidence>
<dbReference type="EMBL" id="JAPYKO010000028">
    <property type="protein sequence ID" value="MEI9405904.1"/>
    <property type="molecule type" value="Genomic_DNA"/>
</dbReference>
<comment type="caution">
    <text evidence="1">The sequence shown here is derived from an EMBL/GenBank/DDBJ whole genome shotgun (WGS) entry which is preliminary data.</text>
</comment>
<keyword evidence="2" id="KW-1185">Reference proteome</keyword>
<proteinExistence type="predicted"/>
<evidence type="ECO:0000313" key="1">
    <source>
        <dbReference type="EMBL" id="MEI9405904.1"/>
    </source>
</evidence>